<evidence type="ECO:0000259" key="3">
    <source>
        <dbReference type="PROSITE" id="PS51788"/>
    </source>
</evidence>
<dbReference type="PANTHER" id="PTHR46732">
    <property type="entry name" value="ATP-DEPENDENT PROTEASE LA (LON) DOMAIN PROTEIN"/>
    <property type="match status" value="1"/>
</dbReference>
<feature type="domain" description="CULT" evidence="3">
    <location>
        <begin position="240"/>
        <end position="352"/>
    </location>
</feature>
<dbReference type="InterPro" id="IPR046336">
    <property type="entry name" value="Lon_prtase_N_sf"/>
</dbReference>
<dbReference type="InterPro" id="IPR003111">
    <property type="entry name" value="Lon_prtase_N"/>
</dbReference>
<dbReference type="InterPro" id="IPR034750">
    <property type="entry name" value="CULT"/>
</dbReference>
<feature type="region of interest" description="Disordered" evidence="1">
    <location>
        <begin position="352"/>
        <end position="385"/>
    </location>
</feature>
<sequence>MYNLPLIPLRGVVLFPGSVLPLMDDEHFPRMRPLLERALLAPPPLSRLVAVVSFQGLSFNRFIVGCTAEIRKSSADANNGGWRAVARGRQRVLVDVCSAHCPTWPQPTVTVLPAGDVPPIPSVIKQGLTSMHPRSARPFDVHHLSSRCRQLCAKLFPGLALDEAAWPDSFHNTDEGKCLQESGSLPRKRGLPTQPLPLSYWLAANLPLASKHRQTLLEAPTVLHRLQLIVEMLLLYERDMRVLRCKGCAAAIVNAGDVLQTTDEGAGSAFCNAYGCVHDLATFARLCARADVRLHGLPEVAHSWYPGYAWTIASCSHCMNHLGWRFTAARDLGPEMPTTFWGIRRDALAEARPLGTQQSEDGQGPPGPAFAEESDSEYGSADGSYVEAEESVPMIPAHLLEDNWYYDRSEVEDEGSG</sequence>
<dbReference type="Gene3D" id="2.170.150.20">
    <property type="entry name" value="Peptide methionine sulfoxide reductase"/>
    <property type="match status" value="1"/>
</dbReference>
<dbReference type="EMBL" id="MU069554">
    <property type="protein sequence ID" value="KAF5839122.1"/>
    <property type="molecule type" value="Genomic_DNA"/>
</dbReference>
<evidence type="ECO:0000259" key="2">
    <source>
        <dbReference type="PROSITE" id="PS51787"/>
    </source>
</evidence>
<gene>
    <name evidence="4" type="ORF">DUNSADRAFT_1520</name>
</gene>
<evidence type="ECO:0000256" key="1">
    <source>
        <dbReference type="SAM" id="MobiDB-lite"/>
    </source>
</evidence>
<dbReference type="CDD" id="cd15777">
    <property type="entry name" value="CRBN_C_like"/>
    <property type="match status" value="1"/>
</dbReference>
<evidence type="ECO:0008006" key="6">
    <source>
        <dbReference type="Google" id="ProtNLM"/>
    </source>
</evidence>
<reference evidence="4" key="1">
    <citation type="submission" date="2017-08" db="EMBL/GenBank/DDBJ databases">
        <authorList>
            <person name="Polle J.E."/>
            <person name="Barry K."/>
            <person name="Cushman J."/>
            <person name="Schmutz J."/>
            <person name="Tran D."/>
            <person name="Hathwaick L.T."/>
            <person name="Yim W.C."/>
            <person name="Jenkins J."/>
            <person name="Mckie-Krisberg Z.M."/>
            <person name="Prochnik S."/>
            <person name="Lindquist E."/>
            <person name="Dockter R.B."/>
            <person name="Adam C."/>
            <person name="Molina H."/>
            <person name="Bunkerborg J."/>
            <person name="Jin E."/>
            <person name="Buchheim M."/>
            <person name="Magnuson J."/>
        </authorList>
    </citation>
    <scope>NUCLEOTIDE SEQUENCE</scope>
    <source>
        <strain evidence="4">CCAP 19/18</strain>
    </source>
</reference>
<dbReference type="Gene3D" id="2.30.130.40">
    <property type="entry name" value="LON domain-like"/>
    <property type="match status" value="1"/>
</dbReference>
<proteinExistence type="predicted"/>
<feature type="domain" description="Lon N-terminal" evidence="2">
    <location>
        <begin position="4"/>
        <end position="237"/>
    </location>
</feature>
<dbReference type="Gene3D" id="1.20.58.1480">
    <property type="match status" value="1"/>
</dbReference>
<dbReference type="PROSITE" id="PS51788">
    <property type="entry name" value="CULT"/>
    <property type="match status" value="1"/>
</dbReference>
<keyword evidence="5" id="KW-1185">Reference proteome</keyword>
<dbReference type="Proteomes" id="UP000815325">
    <property type="component" value="Unassembled WGS sequence"/>
</dbReference>
<dbReference type="InterPro" id="IPR015947">
    <property type="entry name" value="PUA-like_sf"/>
</dbReference>
<organism evidence="4 5">
    <name type="scientific">Dunaliella salina</name>
    <name type="common">Green alga</name>
    <name type="synonym">Protococcus salinus</name>
    <dbReference type="NCBI Taxonomy" id="3046"/>
    <lineage>
        <taxon>Eukaryota</taxon>
        <taxon>Viridiplantae</taxon>
        <taxon>Chlorophyta</taxon>
        <taxon>core chlorophytes</taxon>
        <taxon>Chlorophyceae</taxon>
        <taxon>CS clade</taxon>
        <taxon>Chlamydomonadales</taxon>
        <taxon>Dunaliellaceae</taxon>
        <taxon>Dunaliella</taxon>
    </lineage>
</organism>
<dbReference type="SUPFAM" id="SSF88697">
    <property type="entry name" value="PUA domain-like"/>
    <property type="match status" value="1"/>
</dbReference>
<dbReference type="SMART" id="SM00464">
    <property type="entry name" value="LON"/>
    <property type="match status" value="1"/>
</dbReference>
<accession>A0ABQ7GWZ5</accession>
<evidence type="ECO:0000313" key="5">
    <source>
        <dbReference type="Proteomes" id="UP000815325"/>
    </source>
</evidence>
<dbReference type="PROSITE" id="PS51787">
    <property type="entry name" value="LON_N"/>
    <property type="match status" value="1"/>
</dbReference>
<dbReference type="PANTHER" id="PTHR46732:SF8">
    <property type="entry name" value="ATP-DEPENDENT PROTEASE LA (LON) DOMAIN PROTEIN"/>
    <property type="match status" value="1"/>
</dbReference>
<evidence type="ECO:0000313" key="4">
    <source>
        <dbReference type="EMBL" id="KAF5839122.1"/>
    </source>
</evidence>
<protein>
    <recommendedName>
        <fullName evidence="6">Protein cereblon</fullName>
    </recommendedName>
</protein>
<comment type="caution">
    <text evidence="4">The sequence shown here is derived from an EMBL/GenBank/DDBJ whole genome shotgun (WGS) entry which is preliminary data.</text>
</comment>
<dbReference type="Pfam" id="PF02190">
    <property type="entry name" value="LON_substr_bdg"/>
    <property type="match status" value="1"/>
</dbReference>
<name>A0ABQ7GWZ5_DUNSA</name>